<feature type="region of interest" description="Disordered" evidence="1">
    <location>
        <begin position="53"/>
        <end position="80"/>
    </location>
</feature>
<feature type="compositionally biased region" description="Polar residues" evidence="1">
    <location>
        <begin position="60"/>
        <end position="73"/>
    </location>
</feature>
<comment type="caution">
    <text evidence="3">The sequence shown here is derived from an EMBL/GenBank/DDBJ whole genome shotgun (WGS) entry which is preliminary data.</text>
</comment>
<sequence>MDDLKSNLENQYCPPIDPALLYALISDYDLSLESSQEQLRALLEAVKGSAEAEELATAGPSGTSSTRDASATDLSPERAQSWHGDVLSEATEMTNVSQSLASFSLDGKDEDTVSGTLESPYWEENVAEELSTDEKATVLQRMFPVIKPFDVGFALKRSGGRFGSTVEDLLNQAFFEEERLNSRMPPIQKGVDGFAESTEGTQARGRRARGKRKKQDRRTSSTPAPDSASSAGDPLPQSRWDRAREEIEFIAQRVYVPRQTITSTYHKSGASLPSTITALCSGEEPAISNPYLTSGSSSAIGTSVLDLSHRFPNVSQDKLERLIRITYPSTASAEELVRVLDSTHSSVPASQIMPQYSPRPATPPSPTPRNLDSSSTLPVAMVANLATVRSTALSQASAAYRKSKSKPLMAEAAGYYSSVGRDAVAQISRHEAAAADALVSRQSKAGEVDLHGVNVKNAVRISRSEVQNWWDNGAAEWAREGKVPGNDGLRIVTGIGRHSEGVPFSTHDGSFDRSTLHVNQRQSSPAVAIASDIARKAEMFDKSVLPRLNQTMRKFTLDGKVAVVTG</sequence>
<feature type="region of interest" description="Disordered" evidence="1">
    <location>
        <begin position="348"/>
        <end position="374"/>
    </location>
</feature>
<dbReference type="InterPro" id="IPR013899">
    <property type="entry name" value="DUF1771"/>
</dbReference>
<evidence type="ECO:0000259" key="2">
    <source>
        <dbReference type="SMART" id="SM01162"/>
    </source>
</evidence>
<keyword evidence="4" id="KW-1185">Reference proteome</keyword>
<feature type="compositionally biased region" description="Low complexity" evidence="1">
    <location>
        <begin position="220"/>
        <end position="234"/>
    </location>
</feature>
<evidence type="ECO:0000313" key="3">
    <source>
        <dbReference type="EMBL" id="CAF9907568.1"/>
    </source>
</evidence>
<dbReference type="InterPro" id="IPR052772">
    <property type="entry name" value="Endo/PolyKinase_Domain-Protein"/>
</dbReference>
<dbReference type="Pfam" id="PF26286">
    <property type="entry name" value="UBA_10"/>
    <property type="match status" value="1"/>
</dbReference>
<organism evidence="3 4">
    <name type="scientific">Heterodermia speciosa</name>
    <dbReference type="NCBI Taxonomy" id="116794"/>
    <lineage>
        <taxon>Eukaryota</taxon>
        <taxon>Fungi</taxon>
        <taxon>Dikarya</taxon>
        <taxon>Ascomycota</taxon>
        <taxon>Pezizomycotina</taxon>
        <taxon>Lecanoromycetes</taxon>
        <taxon>OSLEUM clade</taxon>
        <taxon>Lecanoromycetidae</taxon>
        <taxon>Caliciales</taxon>
        <taxon>Physciaceae</taxon>
        <taxon>Heterodermia</taxon>
    </lineage>
</organism>
<dbReference type="SMART" id="SM01162">
    <property type="entry name" value="DUF1771"/>
    <property type="match status" value="1"/>
</dbReference>
<dbReference type="EMBL" id="CAJPDS010000005">
    <property type="protein sequence ID" value="CAF9907568.1"/>
    <property type="molecule type" value="Genomic_DNA"/>
</dbReference>
<proteinExistence type="predicted"/>
<dbReference type="GO" id="GO:0005634">
    <property type="term" value="C:nucleus"/>
    <property type="evidence" value="ECO:0007669"/>
    <property type="project" value="TreeGrafter"/>
</dbReference>
<evidence type="ECO:0000313" key="4">
    <source>
        <dbReference type="Proteomes" id="UP000664521"/>
    </source>
</evidence>
<dbReference type="Gene3D" id="3.30.1370.110">
    <property type="match status" value="1"/>
</dbReference>
<dbReference type="SUPFAM" id="SSF160443">
    <property type="entry name" value="SMR domain-like"/>
    <property type="match status" value="1"/>
</dbReference>
<dbReference type="GO" id="GO:0004519">
    <property type="term" value="F:endonuclease activity"/>
    <property type="evidence" value="ECO:0007669"/>
    <property type="project" value="TreeGrafter"/>
</dbReference>
<dbReference type="CDD" id="cd14279">
    <property type="entry name" value="CUE"/>
    <property type="match status" value="1"/>
</dbReference>
<feature type="domain" description="DUF1771" evidence="2">
    <location>
        <begin position="380"/>
        <end position="444"/>
    </location>
</feature>
<reference evidence="3" key="1">
    <citation type="submission" date="2021-03" db="EMBL/GenBank/DDBJ databases">
        <authorList>
            <person name="Tagirdzhanova G."/>
        </authorList>
    </citation>
    <scope>NUCLEOTIDE SEQUENCE</scope>
</reference>
<dbReference type="AlphaFoldDB" id="A0A8H3I7A1"/>
<feature type="compositionally biased region" description="Basic residues" evidence="1">
    <location>
        <begin position="204"/>
        <end position="216"/>
    </location>
</feature>
<protein>
    <recommendedName>
        <fullName evidence="2">DUF1771 domain-containing protein</fullName>
    </recommendedName>
</protein>
<dbReference type="InterPro" id="IPR058864">
    <property type="entry name" value="UBA_10"/>
</dbReference>
<feature type="region of interest" description="Disordered" evidence="1">
    <location>
        <begin position="181"/>
        <end position="239"/>
    </location>
</feature>
<dbReference type="PANTHER" id="PTHR46535">
    <property type="entry name" value="NEDD4-BINDING PROTEIN 2"/>
    <property type="match status" value="1"/>
</dbReference>
<name>A0A8H3I7A1_9LECA</name>
<dbReference type="InterPro" id="IPR036063">
    <property type="entry name" value="Smr_dom_sf"/>
</dbReference>
<evidence type="ECO:0000256" key="1">
    <source>
        <dbReference type="SAM" id="MobiDB-lite"/>
    </source>
</evidence>
<accession>A0A8H3I7A1</accession>
<dbReference type="Proteomes" id="UP000664521">
    <property type="component" value="Unassembled WGS sequence"/>
</dbReference>
<dbReference type="PANTHER" id="PTHR46535:SF1">
    <property type="entry name" value="NEDD4-BINDING PROTEIN 2"/>
    <property type="match status" value="1"/>
</dbReference>
<gene>
    <name evidence="3" type="ORF">HETSPECPRED_007169</name>
</gene>
<dbReference type="OrthoDB" id="443981at2759"/>